<organism evidence="2 3">
    <name type="scientific">Nocardioides oceani</name>
    <dbReference type="NCBI Taxonomy" id="3058369"/>
    <lineage>
        <taxon>Bacteria</taxon>
        <taxon>Bacillati</taxon>
        <taxon>Actinomycetota</taxon>
        <taxon>Actinomycetes</taxon>
        <taxon>Propionibacteriales</taxon>
        <taxon>Nocardioidaceae</taxon>
        <taxon>Nocardioides</taxon>
    </lineage>
</organism>
<feature type="region of interest" description="Disordered" evidence="1">
    <location>
        <begin position="1"/>
        <end position="84"/>
    </location>
</feature>
<keyword evidence="3" id="KW-1185">Reference proteome</keyword>
<name>A0ABT8FAG0_9ACTN</name>
<comment type="caution">
    <text evidence="2">The sequence shown here is derived from an EMBL/GenBank/DDBJ whole genome shotgun (WGS) entry which is preliminary data.</text>
</comment>
<feature type="compositionally biased region" description="Basic and acidic residues" evidence="1">
    <location>
        <begin position="31"/>
        <end position="62"/>
    </location>
</feature>
<protein>
    <submittedName>
        <fullName evidence="2">Uncharacterized protein</fullName>
    </submittedName>
</protein>
<evidence type="ECO:0000313" key="2">
    <source>
        <dbReference type="EMBL" id="MDN4171643.1"/>
    </source>
</evidence>
<dbReference type="Proteomes" id="UP001168620">
    <property type="component" value="Unassembled WGS sequence"/>
</dbReference>
<dbReference type="RefSeq" id="WP_300950566.1">
    <property type="nucleotide sequence ID" value="NZ_JAUHJQ010000001.1"/>
</dbReference>
<proteinExistence type="predicted"/>
<sequence length="84" mass="9121">MPEQAEHEHEQGHDGTGAAAELPPESVEAVEAERRERLDPENRPDNVEVDNTGRDFDVEKGMFTDAEGYEEAPAAFPPMGEGGA</sequence>
<gene>
    <name evidence="2" type="ORF">QWY28_01675</name>
</gene>
<reference evidence="2" key="1">
    <citation type="submission" date="2023-06" db="EMBL/GenBank/DDBJ databases">
        <title>Draft genome sequence of Nocardioides sp. SOB77.</title>
        <authorList>
            <person name="Zhang G."/>
        </authorList>
    </citation>
    <scope>NUCLEOTIDE SEQUENCE</scope>
    <source>
        <strain evidence="2">SOB77</strain>
    </source>
</reference>
<feature type="compositionally biased region" description="Low complexity" evidence="1">
    <location>
        <begin position="18"/>
        <end position="29"/>
    </location>
</feature>
<evidence type="ECO:0000313" key="3">
    <source>
        <dbReference type="Proteomes" id="UP001168620"/>
    </source>
</evidence>
<accession>A0ABT8FAG0</accession>
<feature type="compositionally biased region" description="Basic and acidic residues" evidence="1">
    <location>
        <begin position="1"/>
        <end position="13"/>
    </location>
</feature>
<evidence type="ECO:0000256" key="1">
    <source>
        <dbReference type="SAM" id="MobiDB-lite"/>
    </source>
</evidence>
<dbReference type="EMBL" id="JAUHJQ010000001">
    <property type="protein sequence ID" value="MDN4171643.1"/>
    <property type="molecule type" value="Genomic_DNA"/>
</dbReference>